<dbReference type="InterPro" id="IPR003593">
    <property type="entry name" value="AAA+_ATPase"/>
</dbReference>
<dbReference type="GO" id="GO:0015979">
    <property type="term" value="P:photosynthesis"/>
    <property type="evidence" value="ECO:0007669"/>
    <property type="project" value="UniProtKB-UniRule"/>
</dbReference>
<feature type="region of interest" description="Disordered" evidence="17">
    <location>
        <begin position="1609"/>
        <end position="1639"/>
    </location>
</feature>
<dbReference type="InterPro" id="IPR047365">
    <property type="entry name" value="Tudor_AtPTM-like"/>
</dbReference>
<feature type="region of interest" description="Disordered" evidence="17">
    <location>
        <begin position="337"/>
        <end position="361"/>
    </location>
</feature>
<dbReference type="InterPro" id="IPR036465">
    <property type="entry name" value="vWFA_dom_sf"/>
</dbReference>
<dbReference type="Pfam" id="PF25091">
    <property type="entry name" value="DUF7806"/>
    <property type="match status" value="1"/>
</dbReference>
<dbReference type="NCBIfam" id="TIGR02031">
    <property type="entry name" value="BchD-ChlD"/>
    <property type="match status" value="1"/>
</dbReference>
<dbReference type="SMART" id="SM00327">
    <property type="entry name" value="VWA"/>
    <property type="match status" value="1"/>
</dbReference>
<protein>
    <recommendedName>
        <fullName evidence="15">Mg-protoporphyrin IX chelatase</fullName>
        <ecNumber evidence="15">6.6.1.1</ecNumber>
    </recommendedName>
</protein>
<dbReference type="CDD" id="cd15489">
    <property type="entry name" value="PHD_SF"/>
    <property type="match status" value="2"/>
</dbReference>
<keyword evidence="9" id="KW-0862">Zinc</keyword>
<feature type="region of interest" description="Disordered" evidence="17">
    <location>
        <begin position="60"/>
        <end position="101"/>
    </location>
</feature>
<evidence type="ECO:0000256" key="17">
    <source>
        <dbReference type="SAM" id="MobiDB-lite"/>
    </source>
</evidence>
<evidence type="ECO:0000256" key="7">
    <source>
        <dbReference type="ARBA" id="ARBA00022741"/>
    </source>
</evidence>
<feature type="compositionally biased region" description="Low complexity" evidence="17">
    <location>
        <begin position="176"/>
        <end position="185"/>
    </location>
</feature>
<dbReference type="InterPro" id="IPR013083">
    <property type="entry name" value="Znf_RING/FYVE/PHD"/>
</dbReference>
<evidence type="ECO:0000256" key="11">
    <source>
        <dbReference type="ARBA" id="ARBA00023171"/>
    </source>
</evidence>
<feature type="domain" description="PHD-type" evidence="18">
    <location>
        <begin position="748"/>
        <end position="795"/>
    </location>
</feature>
<keyword evidence="11 15" id="KW-0149">Chlorophyll biosynthesis</keyword>
<dbReference type="InterPro" id="IPR011776">
    <property type="entry name" value="Mg_chelatase_ATPase-dsu"/>
</dbReference>
<dbReference type="InterPro" id="IPR002035">
    <property type="entry name" value="VWF_A"/>
</dbReference>
<feature type="compositionally biased region" description="Basic residues" evidence="17">
    <location>
        <begin position="73"/>
        <end position="85"/>
    </location>
</feature>
<dbReference type="PROSITE" id="PS50234">
    <property type="entry name" value="VWFA"/>
    <property type="match status" value="1"/>
</dbReference>
<dbReference type="Pfam" id="PF01078">
    <property type="entry name" value="Mg_chelatase"/>
    <property type="match status" value="1"/>
</dbReference>
<dbReference type="InterPro" id="IPR018501">
    <property type="entry name" value="DDT_dom"/>
</dbReference>
<comment type="subunit">
    <text evidence="15">The magnesium chelatase complex is a heterotrimer consisting of subunits CHLI, CHLD, AND CHLH.</text>
</comment>
<evidence type="ECO:0000256" key="9">
    <source>
        <dbReference type="ARBA" id="ARBA00022833"/>
    </source>
</evidence>
<evidence type="ECO:0000256" key="6">
    <source>
        <dbReference type="ARBA" id="ARBA00022723"/>
    </source>
</evidence>
<dbReference type="InterPro" id="IPR019786">
    <property type="entry name" value="Zinc_finger_PHD-type_CS"/>
</dbReference>
<dbReference type="PANTHER" id="PTHR43473:SF2">
    <property type="entry name" value="MAGNESIUM-CHELATASE SUBUNIT CHLD, CHLOROPLASTIC"/>
    <property type="match status" value="1"/>
</dbReference>
<dbReference type="Pfam" id="PF00628">
    <property type="entry name" value="PHD"/>
    <property type="match status" value="1"/>
</dbReference>
<evidence type="ECO:0000256" key="3">
    <source>
        <dbReference type="ARBA" id="ARBA00005799"/>
    </source>
</evidence>
<gene>
    <name evidence="21" type="ORF">NC653_022822</name>
</gene>
<feature type="compositionally biased region" description="Low complexity" evidence="17">
    <location>
        <begin position="60"/>
        <end position="72"/>
    </location>
</feature>
<evidence type="ECO:0000256" key="1">
    <source>
        <dbReference type="ARBA" id="ARBA00004123"/>
    </source>
</evidence>
<dbReference type="GO" id="GO:0009507">
    <property type="term" value="C:chloroplast"/>
    <property type="evidence" value="ECO:0007669"/>
    <property type="project" value="UniProtKB-SubCell"/>
</dbReference>
<dbReference type="GO" id="GO:0016851">
    <property type="term" value="F:magnesium chelatase activity"/>
    <property type="evidence" value="ECO:0007669"/>
    <property type="project" value="UniProtKB-UniRule"/>
</dbReference>
<accession>A0AAD6MFZ3</accession>
<dbReference type="EMBL" id="JAQIZT010000009">
    <property type="protein sequence ID" value="KAJ6984642.1"/>
    <property type="molecule type" value="Genomic_DNA"/>
</dbReference>
<feature type="region of interest" description="Disordered" evidence="17">
    <location>
        <begin position="1539"/>
        <end position="1562"/>
    </location>
</feature>
<dbReference type="CDD" id="cd15532">
    <property type="entry name" value="PHD2_CHD_II"/>
    <property type="match status" value="1"/>
</dbReference>
<evidence type="ECO:0000256" key="14">
    <source>
        <dbReference type="PROSITE-ProRule" id="PRU00146"/>
    </source>
</evidence>
<evidence type="ECO:0000259" key="20">
    <source>
        <dbReference type="PROSITE" id="PS50827"/>
    </source>
</evidence>
<evidence type="ECO:0000256" key="12">
    <source>
        <dbReference type="ARBA" id="ARBA00023242"/>
    </source>
</evidence>
<feature type="coiled-coil region" evidence="16">
    <location>
        <begin position="2767"/>
        <end position="2794"/>
    </location>
</feature>
<evidence type="ECO:0000313" key="22">
    <source>
        <dbReference type="Proteomes" id="UP001164929"/>
    </source>
</evidence>
<comment type="function">
    <text evidence="15">Involved in chlorophyll biosynthesis. Catalyzes the insertion of magnesium ion into protoporphyrin IX to yield Mg-protoporphyrin IX.</text>
</comment>
<dbReference type="Gene3D" id="3.30.40.10">
    <property type="entry name" value="Zinc/RING finger domain, C3HC4 (zinc finger)"/>
    <property type="match status" value="2"/>
</dbReference>
<dbReference type="InterPro" id="IPR027417">
    <property type="entry name" value="P-loop_NTPase"/>
</dbReference>
<evidence type="ECO:0000259" key="18">
    <source>
        <dbReference type="PROSITE" id="PS50016"/>
    </source>
</evidence>
<dbReference type="Pfam" id="PF24294">
    <property type="entry name" value="Chromo_PTM"/>
    <property type="match status" value="1"/>
</dbReference>
<reference evidence="21" key="1">
    <citation type="journal article" date="2023" name="Mol. Ecol. Resour.">
        <title>Chromosome-level genome assembly of a triploid poplar Populus alba 'Berolinensis'.</title>
        <authorList>
            <person name="Chen S."/>
            <person name="Yu Y."/>
            <person name="Wang X."/>
            <person name="Wang S."/>
            <person name="Zhang T."/>
            <person name="Zhou Y."/>
            <person name="He R."/>
            <person name="Meng N."/>
            <person name="Wang Y."/>
            <person name="Liu W."/>
            <person name="Liu Z."/>
            <person name="Liu J."/>
            <person name="Guo Q."/>
            <person name="Huang H."/>
            <person name="Sederoff R.R."/>
            <person name="Wang G."/>
            <person name="Qu G."/>
            <person name="Chen S."/>
        </authorList>
    </citation>
    <scope>NUCLEOTIDE SEQUENCE</scope>
    <source>
        <strain evidence="21">SC-2020</strain>
    </source>
</reference>
<keyword evidence="5 15" id="KW-0436">Ligase</keyword>
<dbReference type="Pfam" id="PF13519">
    <property type="entry name" value="VWA_2"/>
    <property type="match status" value="1"/>
</dbReference>
<dbReference type="CDD" id="cd01451">
    <property type="entry name" value="vWA_Magnesium_chelatase"/>
    <property type="match status" value="1"/>
</dbReference>
<keyword evidence="12" id="KW-0539">Nucleus</keyword>
<feature type="region of interest" description="Disordered" evidence="17">
    <location>
        <begin position="2856"/>
        <end position="2884"/>
    </location>
</feature>
<evidence type="ECO:0000256" key="13">
    <source>
        <dbReference type="ARBA" id="ARBA00048693"/>
    </source>
</evidence>
<evidence type="ECO:0000256" key="15">
    <source>
        <dbReference type="RuleBase" id="RU362087"/>
    </source>
</evidence>
<feature type="compositionally biased region" description="Acidic residues" evidence="17">
    <location>
        <begin position="2396"/>
        <end position="2407"/>
    </location>
</feature>
<sequence length="3000" mass="334526">MEFVGKSVNKKFNGFGVFKGYVKSYDESSGFFEIKYEDGDFEELDFSKVASLLEEEKEAAGVSAAGPVGPKPRLGRKLKKRRRGEPKKPESGESGNSGVVEANGYLDMNRNVDLNDGFVGDLRGNVDINVDLNETLEKGSGAVEDLREGFFDLNAGFNFDLNEEEEEGNPNPNPNPSYNHNNNNNLSVDFEGKKRGCIDLNLDVSGDGDENFKEVDLECKVVETQKRECGFDLNLGIDEEIKGEMDVGFEGQMEETTNFEIQRMEEVEKSHIESAIPNGKLQGVHVSNDSCSGLVERIEEVNIVSCEDFRAFDSVGVVDVKDVKVDFPEVIDSASVYKEESGSRRRGRRRRKLPDNLNSTPEVTVLSDANAVGDDSMVGSGSRKRGRRRKLADNLNSTPEVTVLSDANAVGDDCMVGGGSQRRGRRRKLADNLNSIPEKIILLDANVVREDCTVRVDGNLGDIGSSYREVSASARKRRKFLDNGNSMQETTVLRRSARRGSAKNNMLNDLSMSPVVSALTEEKPVKSHHEWPEEPVVLPPKLQLPPSSQNLNLSGIPVLDLFSVYACLRSFSTLLFLSPFGLEEFVAALKSNSPSSLFDFAHVSILETLRKHLEHLSNEGSESASNCLRSLDWGLLDLITWPVFMVEYLLIHGSGLKPGFDLSRLNLFRSDYHKQPVSVKLEMLQCLCDDMIEVEAIRSELNRRSSGAEPDMDFDRNMSLGACKKRKIAMDVSGNSCLTEDADDDWNSDECCLCKMDGNLICCDGCPAAYHAKCVGVANNSLPEGDWYCPECAIDKQKPWMKSRKLIRGAELLGVDPYNRLYFSSCGYLLVSDACDLELSFNYYQRDDLSAVIEVLKSSEMIYGSILEAIHKHWDIPVTLYGASHWSSVKHATSLDMSIPACTSASLETCATKIETADGQNLEKFANRCCGHLDFEFSKSVVSPTCMSSEGSAETTQINLGNQNFQKGPDCSNRSAGFSNETEVPEKSSLVGDFSMTSNILDVKQEKNRCSPPTRCPSSAVKATDEVTLQVQPRTEYMNYYSFGYTSASIAEVLLSKSSDKTTENSIKSDEEMALAQMKVILKNSNRFHWSSIPSLNAEVQKEKCGWCFSCRATTNEPDCLFNMSLGPVQEGSESEVISLKTKRNRKGYLVDLICHILLIEDRLQGLLLGPWLNPHYTKLWRKSILKASDIATVKHLLLKLEANVRRLALSADWVKHVDSGVMMGSSSHIVTASSRASLKNGIGRKRVRSTECESNPCANPASGLGMFWWRGGRLSRRLFNWKVLPCSLTSKAARQAGCMKIAGILYPENSDFAKRSKHVSWRAAVESSVTVEQLALQVREFDSNIRWDEIQNTHPLSMLDKELRKSFRLFKKVIIRRKCVEEEGTKYLLDFGKRRSIPEIVLKNGSMIEESSSERKKYWLNESYVPFYLLKSFEERKIARRSSMMNSGKLSEASVLVKKPLKQRGFSYLFARAERSEYHQCGHCNKDVPIREAVCCQNCKGFFHKRHVRKSAGAIIAKCIYTCHRCHYGKNVKTNAKTVKTDTKRRRNSIKNTKVQEQKSKKVTVVRNSVRLKNSKKALRGSQPLQSRNKKVTVVPLRCSARKAKQKALQIKKVVGRKRGRPSKSKKGANKKPKRGTLLHKKRTDTCHSYWRNGLLLSRNSDDERVTHFREKSLIAPSESAIDDQPKCHLCCEAGYTSISNYISCEICGEWFHGDAFGLDAENINKLIGFRCHVCLMKTPPICPHAATTSHEVEIAEVQNDVGTELPKEETDSILHQEEDHPVSLLVSESVHVEGQLGTALDSNQSFVSESKLEAENGHALANVIENTDAIQTLYENLKPDLLTSRNESHMVEENTIKSGDDAIVTSDDAAQLSSCKVGVDLIETGLSALGPDGADDSLTTPSLKSPIDGSFIETIKMQPQSFMASNELDQNLSITDHVTDKKPKGKAYNTCDFQVEHNKTMPFSPTSPPSSSLSTLQSSTPALFSSLKPHSHLFPPSSFSYAFNPKKRLSHTRRFRVVAANVTLQSGNGAVAVDATPNTSTEKLDSSYYGRQYFPLAAVVGQDAIKTALLLGAIDREIGGIAISGRRGTAKTVMARGLHEVLPPIDVVVGSIANADPECPEEWEDGLAERVEYDSNGNIKTQVVRSPFVQIPLGVTEDRLIGSVDVEESVKTGTTVFQPGLLAEAHRGVLYVDEINLLDEGISNLLLNVLTEGVNIVEREGISFRHPCKPLLIATYNPEEGAVREHLLDRIAINLSADLPMNFEDRVAAVGIATQFQEHINEVFKMVEEETEYAKTQIILAREYLKDVSISREQLKYLVLEALRGGCQGHRAELYAARVAKCLTALEGREKVTVDDLKKAVELVILPRSIINDKPPEQQDQQPPPPPPPQNQDSGDDQNEEEDQKDDDKENEQQQEQIPEEFIFDAEGGLVDEKLLFFAQQAQRRRGKAGRAKNVIFSEDRGRYIKPMLPKGPVKRLAVDATLRAAAPYQKLRKEKDTQKSRKVYVEKTDMRAKRMARKAGALVIFVVDASGSMALNRMQNAKGAALKLLAESYTSRDQVAIIPFRGDAAEVLLPPSRSISMARKRLERLPCGGGSPLAHGLTTAVRVGLNAEKSGDVGRIMIVAITDGRANISLKRSTDPEAAGPDTPRPSAQELKDEILEVAGKVYKAGMSLLVIDTENKFVSTGFAKEIARVAQGFGNFFLMEDLYKKLYAKYDKLKKKQLSEFDELNKDQEVKFLNYASVAEEMIQYLKDENDRSTMDEQCAEYQKLLMEENQKSKILNEEVEKLQNQLQYGLPCNSKDRNNDNVRLNMLETAQVTPEERSTASTRRTVRKRSREAREKLEVEITHGGNDIVGYNDMEEKSAKRSSKGTVPSGDLPNDQQLESCERILYRSAESGPANFQFQALLEYLVGMKLSAVNQNDEVCISAQHQSSGYAFTLTWMKNEAVEEPELLYRVLTLGTFERVAPEWMRSVLMFSMRMWPIFFERLACVIKLHR</sequence>
<comment type="caution">
    <text evidence="21">The sequence shown here is derived from an EMBL/GenBank/DDBJ whole genome shotgun (WGS) entry which is preliminary data.</text>
</comment>
<feature type="compositionally biased region" description="Basic residues" evidence="17">
    <location>
        <begin position="1615"/>
        <end position="1639"/>
    </location>
</feature>
<feature type="region of interest" description="Disordered" evidence="17">
    <location>
        <begin position="2372"/>
        <end position="2418"/>
    </location>
</feature>
<evidence type="ECO:0000256" key="10">
    <source>
        <dbReference type="ARBA" id="ARBA00022840"/>
    </source>
</evidence>
<feature type="region of interest" description="Disordered" evidence="17">
    <location>
        <begin position="162"/>
        <end position="186"/>
    </location>
</feature>
<comment type="catalytic activity">
    <reaction evidence="13 15">
        <text>protoporphyrin IX + Mg(2+) + ATP + H2O = Mg-protoporphyrin IX + ADP + phosphate + 3 H(+)</text>
        <dbReference type="Rhea" id="RHEA:13961"/>
        <dbReference type="ChEBI" id="CHEBI:15377"/>
        <dbReference type="ChEBI" id="CHEBI:15378"/>
        <dbReference type="ChEBI" id="CHEBI:18420"/>
        <dbReference type="ChEBI" id="CHEBI:30616"/>
        <dbReference type="ChEBI" id="CHEBI:43474"/>
        <dbReference type="ChEBI" id="CHEBI:57306"/>
        <dbReference type="ChEBI" id="CHEBI:60492"/>
        <dbReference type="ChEBI" id="CHEBI:456216"/>
        <dbReference type="EC" id="6.6.1.1"/>
    </reaction>
</comment>
<evidence type="ECO:0000313" key="21">
    <source>
        <dbReference type="EMBL" id="KAJ6984642.1"/>
    </source>
</evidence>
<dbReference type="Pfam" id="PF17863">
    <property type="entry name" value="AAA_lid_2"/>
    <property type="match status" value="1"/>
</dbReference>
<evidence type="ECO:0000256" key="5">
    <source>
        <dbReference type="ARBA" id="ARBA00022598"/>
    </source>
</evidence>
<dbReference type="InterPro" id="IPR041702">
    <property type="entry name" value="BchD/ChlD_VWA"/>
</dbReference>
<dbReference type="PANTHER" id="PTHR43473">
    <property type="entry name" value="MAGNESIUM-CHELATASE SUBUNIT CHLD, CHLOROPLASTIC"/>
    <property type="match status" value="1"/>
</dbReference>
<dbReference type="CDD" id="cd20401">
    <property type="entry name" value="Tudor_AtPTM-like"/>
    <property type="match status" value="1"/>
</dbReference>
<feature type="domain" description="DDT" evidence="20">
    <location>
        <begin position="555"/>
        <end position="615"/>
    </location>
</feature>
<comment type="subcellular location">
    <subcellularLocation>
        <location evidence="1">Nucleus</location>
    </subcellularLocation>
    <subcellularLocation>
        <location evidence="15">Plastid</location>
        <location evidence="15">Chloroplast</location>
    </subcellularLocation>
</comment>
<keyword evidence="22" id="KW-1185">Reference proteome</keyword>
<dbReference type="InterPro" id="IPR019787">
    <property type="entry name" value="Znf_PHD-finger"/>
</dbReference>
<dbReference type="Gene3D" id="3.40.50.410">
    <property type="entry name" value="von Willebrand factor, type A domain"/>
    <property type="match status" value="1"/>
</dbReference>
<proteinExistence type="inferred from homology"/>
<comment type="pathway">
    <text evidence="2 15">Porphyrin-containing compound metabolism; chlorophyll biosynthesis.</text>
</comment>
<dbReference type="EC" id="6.6.1.1" evidence="15"/>
<dbReference type="SUPFAM" id="SSF57903">
    <property type="entry name" value="FYVE/PHD zinc finger"/>
    <property type="match status" value="2"/>
</dbReference>
<keyword evidence="16" id="KW-0175">Coiled coil</keyword>
<dbReference type="Proteomes" id="UP001164929">
    <property type="component" value="Chromosome 9"/>
</dbReference>
<keyword evidence="15" id="KW-0934">Plastid</keyword>
<evidence type="ECO:0000256" key="16">
    <source>
        <dbReference type="SAM" id="Coils"/>
    </source>
</evidence>
<dbReference type="Pfam" id="PF02791">
    <property type="entry name" value="DDT"/>
    <property type="match status" value="1"/>
</dbReference>
<dbReference type="Gene3D" id="1.10.8.80">
    <property type="entry name" value="Magnesium chelatase subunit I, C-Terminal domain"/>
    <property type="match status" value="1"/>
</dbReference>
<dbReference type="PROSITE" id="PS01359">
    <property type="entry name" value="ZF_PHD_1"/>
    <property type="match status" value="1"/>
</dbReference>
<dbReference type="SMART" id="SM00382">
    <property type="entry name" value="AAA"/>
    <property type="match status" value="1"/>
</dbReference>
<dbReference type="InterPro" id="IPR011011">
    <property type="entry name" value="Znf_FYVE_PHD"/>
</dbReference>
<dbReference type="GO" id="GO:0008270">
    <property type="term" value="F:zinc ion binding"/>
    <property type="evidence" value="ECO:0007669"/>
    <property type="project" value="UniProtKB-KW"/>
</dbReference>
<dbReference type="CDD" id="cd00009">
    <property type="entry name" value="AAA"/>
    <property type="match status" value="1"/>
</dbReference>
<dbReference type="PROSITE" id="PS50016">
    <property type="entry name" value="ZF_PHD_2"/>
    <property type="match status" value="1"/>
</dbReference>
<name>A0AAD6MFZ3_9ROSI</name>
<evidence type="ECO:0000256" key="2">
    <source>
        <dbReference type="ARBA" id="ARBA00005173"/>
    </source>
</evidence>
<keyword evidence="8 14" id="KW-0863">Zinc-finger</keyword>
<dbReference type="SMART" id="SM00249">
    <property type="entry name" value="PHD"/>
    <property type="match status" value="2"/>
</dbReference>
<dbReference type="GO" id="GO:0005634">
    <property type="term" value="C:nucleus"/>
    <property type="evidence" value="ECO:0007669"/>
    <property type="project" value="UniProtKB-SubCell"/>
</dbReference>
<keyword evidence="6" id="KW-0479">Metal-binding</keyword>
<dbReference type="InterPro" id="IPR056618">
    <property type="entry name" value="Chromo_PTM"/>
</dbReference>
<keyword evidence="10 15" id="KW-0067">ATP-binding</keyword>
<organism evidence="21 22">
    <name type="scientific">Populus alba x Populus x berolinensis</name>
    <dbReference type="NCBI Taxonomy" id="444605"/>
    <lineage>
        <taxon>Eukaryota</taxon>
        <taxon>Viridiplantae</taxon>
        <taxon>Streptophyta</taxon>
        <taxon>Embryophyta</taxon>
        <taxon>Tracheophyta</taxon>
        <taxon>Spermatophyta</taxon>
        <taxon>Magnoliopsida</taxon>
        <taxon>eudicotyledons</taxon>
        <taxon>Gunneridae</taxon>
        <taxon>Pentapetalae</taxon>
        <taxon>rosids</taxon>
        <taxon>fabids</taxon>
        <taxon>Malpighiales</taxon>
        <taxon>Salicaceae</taxon>
        <taxon>Saliceae</taxon>
        <taxon>Populus</taxon>
    </lineage>
</organism>
<evidence type="ECO:0000256" key="4">
    <source>
        <dbReference type="ARBA" id="ARBA00022531"/>
    </source>
</evidence>
<dbReference type="SUPFAM" id="SSF53300">
    <property type="entry name" value="vWA-like"/>
    <property type="match status" value="1"/>
</dbReference>
<dbReference type="Gene3D" id="3.40.50.300">
    <property type="entry name" value="P-loop containing nucleotide triphosphate hydrolases"/>
    <property type="match status" value="1"/>
</dbReference>
<dbReference type="GO" id="GO:0015995">
    <property type="term" value="P:chlorophyll biosynthetic process"/>
    <property type="evidence" value="ECO:0007669"/>
    <property type="project" value="UniProtKB-KW"/>
</dbReference>
<evidence type="ECO:0000256" key="8">
    <source>
        <dbReference type="ARBA" id="ARBA00022771"/>
    </source>
</evidence>
<dbReference type="GO" id="GO:0005524">
    <property type="term" value="F:ATP binding"/>
    <property type="evidence" value="ECO:0007669"/>
    <property type="project" value="UniProtKB-UniRule"/>
</dbReference>
<feature type="domain" description="VWFA" evidence="19">
    <location>
        <begin position="2525"/>
        <end position="2721"/>
    </location>
</feature>
<comment type="similarity">
    <text evidence="3 15">Belongs to the Mg-chelatase subunits D/I family.</text>
</comment>
<keyword evidence="7 15" id="KW-0547">Nucleotide-binding</keyword>
<dbReference type="InterPro" id="IPR000523">
    <property type="entry name" value="Mg_chelatse_chII-like_cat_dom"/>
</dbReference>
<dbReference type="PROSITE" id="PS50827">
    <property type="entry name" value="DDT"/>
    <property type="match status" value="1"/>
</dbReference>
<dbReference type="Pfam" id="PF21743">
    <property type="entry name" value="PTM_DIR17_Tudor"/>
    <property type="match status" value="1"/>
</dbReference>
<evidence type="ECO:0000259" key="19">
    <source>
        <dbReference type="PROSITE" id="PS50234"/>
    </source>
</evidence>
<dbReference type="SUPFAM" id="SSF52540">
    <property type="entry name" value="P-loop containing nucleoside triphosphate hydrolases"/>
    <property type="match status" value="1"/>
</dbReference>
<dbReference type="InterPro" id="IPR056708">
    <property type="entry name" value="DUF7806"/>
</dbReference>
<keyword evidence="15" id="KW-0150">Chloroplast</keyword>
<comment type="activity regulation">
    <text evidence="15">Redox regulation; active in reducing conditions, inactive in oxidizing conditions.</text>
</comment>
<dbReference type="InterPro" id="IPR041628">
    <property type="entry name" value="ChlI/MoxR_AAA_lid"/>
</dbReference>
<dbReference type="InterPro" id="IPR001965">
    <property type="entry name" value="Znf_PHD"/>
</dbReference>
<keyword evidence="4 15" id="KW-0602">Photosynthesis</keyword>
<dbReference type="SMART" id="SM00571">
    <property type="entry name" value="DDT"/>
    <property type="match status" value="1"/>
</dbReference>